<comment type="caution">
    <text evidence="3">The sequence shown here is derived from an EMBL/GenBank/DDBJ whole genome shotgun (WGS) entry which is preliminary data.</text>
</comment>
<protein>
    <submittedName>
        <fullName evidence="3">Ligand-binding protein SH3</fullName>
    </submittedName>
</protein>
<accession>A0A1D3DV27</accession>
<proteinExistence type="predicted"/>
<dbReference type="eggNOG" id="ENOG50322NT">
    <property type="taxonomic scope" value="Bacteria"/>
</dbReference>
<evidence type="ECO:0000259" key="2">
    <source>
        <dbReference type="Pfam" id="PF08239"/>
    </source>
</evidence>
<dbReference type="EMBL" id="ASHX02000001">
    <property type="protein sequence ID" value="OEJ96173.1"/>
    <property type="molecule type" value="Genomic_DNA"/>
</dbReference>
<evidence type="ECO:0000313" key="4">
    <source>
        <dbReference type="Proteomes" id="UP000095329"/>
    </source>
</evidence>
<dbReference type="AlphaFoldDB" id="A0A1D3DV27"/>
<feature type="signal peptide" evidence="1">
    <location>
        <begin position="1"/>
        <end position="26"/>
    </location>
</feature>
<dbReference type="Pfam" id="PF08239">
    <property type="entry name" value="SH3_3"/>
    <property type="match status" value="1"/>
</dbReference>
<dbReference type="OrthoDB" id="4318567at2"/>
<reference evidence="3 4" key="1">
    <citation type="journal article" date="2013" name="Genome Announc.">
        <title>Genome Sequence of Streptomyces violaceusniger Strain SPC6, a Halotolerant Streptomycete That Exhibits Rapid Growth and Development.</title>
        <authorList>
            <person name="Chen X."/>
            <person name="Zhang B."/>
            <person name="Zhang W."/>
            <person name="Wu X."/>
            <person name="Zhang M."/>
            <person name="Chen T."/>
            <person name="Liu G."/>
            <person name="Dyson P."/>
        </authorList>
    </citation>
    <scope>NUCLEOTIDE SEQUENCE [LARGE SCALE GENOMIC DNA]</scope>
    <source>
        <strain evidence="3 4">SPC6</strain>
    </source>
</reference>
<sequence>MRMRHKAATGAVALGMLGLAVAPATAAPLAGADSTATARAASCYVYNVSGGAVNIRSGPGQRYTLIGTLAKGAKLPCGTDRDGQTTGQRYTSCGGGDSWSTIRVNGRDGWVASECVAFGV</sequence>
<feature type="domain" description="SH3b" evidence="2">
    <location>
        <begin position="52"/>
        <end position="116"/>
    </location>
</feature>
<keyword evidence="4" id="KW-1185">Reference proteome</keyword>
<dbReference type="InterPro" id="IPR003646">
    <property type="entry name" value="SH3-like_bac-type"/>
</dbReference>
<feature type="chain" id="PRO_5038967585" evidence="1">
    <location>
        <begin position="27"/>
        <end position="120"/>
    </location>
</feature>
<evidence type="ECO:0000256" key="1">
    <source>
        <dbReference type="SAM" id="SignalP"/>
    </source>
</evidence>
<evidence type="ECO:0000313" key="3">
    <source>
        <dbReference type="EMBL" id="OEJ96173.1"/>
    </source>
</evidence>
<dbReference type="RefSeq" id="WP_028964240.1">
    <property type="nucleotide sequence ID" value="NZ_ASHX02000001.1"/>
</dbReference>
<gene>
    <name evidence="3" type="ORF">J116_018580</name>
</gene>
<organism evidence="3 4">
    <name type="scientific">Streptomyces thermolilacinus SPC6</name>
    <dbReference type="NCBI Taxonomy" id="1306406"/>
    <lineage>
        <taxon>Bacteria</taxon>
        <taxon>Bacillati</taxon>
        <taxon>Actinomycetota</taxon>
        <taxon>Actinomycetes</taxon>
        <taxon>Kitasatosporales</taxon>
        <taxon>Streptomycetaceae</taxon>
        <taxon>Streptomyces</taxon>
    </lineage>
</organism>
<dbReference type="Gene3D" id="2.30.30.40">
    <property type="entry name" value="SH3 Domains"/>
    <property type="match status" value="1"/>
</dbReference>
<dbReference type="Proteomes" id="UP000095329">
    <property type="component" value="Unassembled WGS sequence"/>
</dbReference>
<name>A0A1D3DV27_9ACTN</name>
<keyword evidence="1" id="KW-0732">Signal</keyword>